<feature type="region of interest" description="Disordered" evidence="1">
    <location>
        <begin position="179"/>
        <end position="201"/>
    </location>
</feature>
<dbReference type="OrthoDB" id="4210451at2"/>
<gene>
    <name evidence="3" type="ORF">DVK44_16790</name>
</gene>
<protein>
    <submittedName>
        <fullName evidence="3">WhiB family transcriptional regulator</fullName>
    </submittedName>
</protein>
<dbReference type="KEGG" id="spad:DVK44_16790"/>
<dbReference type="RefSeq" id="WP_114660400.1">
    <property type="nucleotide sequence ID" value="NZ_CP031194.1"/>
</dbReference>
<organism evidence="3 4">
    <name type="scientific">Streptomyces paludis</name>
    <dbReference type="NCBI Taxonomy" id="2282738"/>
    <lineage>
        <taxon>Bacteria</taxon>
        <taxon>Bacillati</taxon>
        <taxon>Actinomycetota</taxon>
        <taxon>Actinomycetes</taxon>
        <taxon>Kitasatosporales</taxon>
        <taxon>Streptomycetaceae</taxon>
        <taxon>Streptomyces</taxon>
    </lineage>
</organism>
<evidence type="ECO:0000313" key="3">
    <source>
        <dbReference type="EMBL" id="AXG79067.1"/>
    </source>
</evidence>
<reference evidence="4" key="1">
    <citation type="submission" date="2018-07" db="EMBL/GenBank/DDBJ databases">
        <authorList>
            <person name="Zhao J."/>
        </authorList>
    </citation>
    <scope>NUCLEOTIDE SEQUENCE [LARGE SCALE GENOMIC DNA]</scope>
    <source>
        <strain evidence="4">GSSD-12</strain>
    </source>
</reference>
<dbReference type="AlphaFoldDB" id="A0A345HQU3"/>
<dbReference type="Proteomes" id="UP000253868">
    <property type="component" value="Chromosome"/>
</dbReference>
<dbReference type="InterPro" id="IPR034768">
    <property type="entry name" value="4FE4S_WBL"/>
</dbReference>
<evidence type="ECO:0000259" key="2">
    <source>
        <dbReference type="PROSITE" id="PS51674"/>
    </source>
</evidence>
<evidence type="ECO:0000313" key="4">
    <source>
        <dbReference type="Proteomes" id="UP000253868"/>
    </source>
</evidence>
<dbReference type="PROSITE" id="PS51674">
    <property type="entry name" value="4FE4S_WBL"/>
    <property type="match status" value="1"/>
</dbReference>
<keyword evidence="4" id="KW-1185">Reference proteome</keyword>
<accession>A0A345HQU3</accession>
<evidence type="ECO:0000256" key="1">
    <source>
        <dbReference type="SAM" id="MobiDB-lite"/>
    </source>
</evidence>
<name>A0A345HQU3_9ACTN</name>
<sequence length="201" mass="21201">MRTDIYSLIQDASQGNWSPLIKTARQIPGKHWAEEAQCDGHDTEMFVPPGDGPYEEPGEVRAKLGVSLNRPLNLCAACPLAVAARCLVDSLQHDEEFGIRAGLLASERSALRSAWQQRVDDDAVSRALGGATAALGKVEREAVVARFAADPSLDPALVARGLGVTHAYLLKLARRHRKRSAPASSSASASGAPASPAADAA</sequence>
<feature type="domain" description="4Fe-4S Wbl-type" evidence="2">
    <location>
        <begin position="37"/>
        <end position="110"/>
    </location>
</feature>
<dbReference type="Pfam" id="PF02467">
    <property type="entry name" value="Whib"/>
    <property type="match status" value="1"/>
</dbReference>
<proteinExistence type="predicted"/>
<feature type="compositionally biased region" description="Low complexity" evidence="1">
    <location>
        <begin position="181"/>
        <end position="201"/>
    </location>
</feature>
<dbReference type="EMBL" id="CP031194">
    <property type="protein sequence ID" value="AXG79067.1"/>
    <property type="molecule type" value="Genomic_DNA"/>
</dbReference>